<protein>
    <submittedName>
        <fullName evidence="1">Uncharacterized protein</fullName>
    </submittedName>
</protein>
<dbReference type="EMBL" id="MT144088">
    <property type="protein sequence ID" value="QJA48520.1"/>
    <property type="molecule type" value="Genomic_DNA"/>
</dbReference>
<evidence type="ECO:0000313" key="1">
    <source>
        <dbReference type="EMBL" id="QJA48520.1"/>
    </source>
</evidence>
<accession>A0A6H1ZMT8</accession>
<proteinExistence type="predicted"/>
<sequence>METKIKLMVLGAIQKERTPFSYEFKGLTDIEEDELFEDGCINFLPDEEQQISIFFDSYGCVSFSFNSPIETLIARKVELKKFSEENIKWIKKTFYKNDKPNISDRDLVVLSGTNPERGNDGWSVFLTARNKGLVPEEIAPFDLRNKDYSVNNKTNYYKYSRSKEAEEVAAEFKKRFEIKAEWVHCDYWAEASKKGVLQVYTKAWFERDGKYYNPTPGKFGHAIQYAKHSELKIFDSYDPFIKQMEKIEDFYPYALKINIFNKNMEKPKLENNALILMVTGPGDVGLFLDGRIIKDNPALILTTWIARNGKNDVFSGGLVKSITKEQWNLFDKTDLKGNKL</sequence>
<gene>
    <name evidence="1" type="ORF">TM448A00980_0013</name>
</gene>
<reference evidence="1" key="1">
    <citation type="submission" date="2020-03" db="EMBL/GenBank/DDBJ databases">
        <title>The deep terrestrial virosphere.</title>
        <authorList>
            <person name="Holmfeldt K."/>
            <person name="Nilsson E."/>
            <person name="Simone D."/>
            <person name="Lopez-Fernandez M."/>
            <person name="Wu X."/>
            <person name="de Brujin I."/>
            <person name="Lundin D."/>
            <person name="Andersson A."/>
            <person name="Bertilsson S."/>
            <person name="Dopson M."/>
        </authorList>
    </citation>
    <scope>NUCLEOTIDE SEQUENCE</scope>
    <source>
        <strain evidence="1">TM448A00980</strain>
    </source>
</reference>
<name>A0A6H1ZMT8_9ZZZZ</name>
<organism evidence="1">
    <name type="scientific">viral metagenome</name>
    <dbReference type="NCBI Taxonomy" id="1070528"/>
    <lineage>
        <taxon>unclassified sequences</taxon>
        <taxon>metagenomes</taxon>
        <taxon>organismal metagenomes</taxon>
    </lineage>
</organism>
<dbReference type="AlphaFoldDB" id="A0A6H1ZMT8"/>